<dbReference type="VEuPathDB" id="FungiDB:FUN_008127"/>
<dbReference type="Proteomes" id="UP000684084">
    <property type="component" value="Unassembled WGS sequence"/>
</dbReference>
<organism evidence="3 4">
    <name type="scientific">Rhizophagus irregularis</name>
    <dbReference type="NCBI Taxonomy" id="588596"/>
    <lineage>
        <taxon>Eukaryota</taxon>
        <taxon>Fungi</taxon>
        <taxon>Fungi incertae sedis</taxon>
        <taxon>Mucoromycota</taxon>
        <taxon>Glomeromycotina</taxon>
        <taxon>Glomeromycetes</taxon>
        <taxon>Glomerales</taxon>
        <taxon>Glomeraceae</taxon>
        <taxon>Rhizophagus</taxon>
    </lineage>
</organism>
<evidence type="ECO:0000256" key="1">
    <source>
        <dbReference type="SAM" id="Coils"/>
    </source>
</evidence>
<dbReference type="AlphaFoldDB" id="A0A2I1F9T8"/>
<reference evidence="3 4" key="1">
    <citation type="submission" date="2016-04" db="EMBL/GenBank/DDBJ databases">
        <title>Genome analyses suggest a sexual origin of heterokaryosis in a supposedly ancient asexual fungus.</title>
        <authorList>
            <person name="Ropars J."/>
            <person name="Sedzielewska K."/>
            <person name="Noel J."/>
            <person name="Charron P."/>
            <person name="Farinelli L."/>
            <person name="Marton T."/>
            <person name="Kruger M."/>
            <person name="Pelin A."/>
            <person name="Brachmann A."/>
            <person name="Corradi N."/>
        </authorList>
    </citation>
    <scope>NUCLEOTIDE SEQUENCE [LARGE SCALE GENOMIC DNA]</scope>
    <source>
        <strain evidence="3 4">A5</strain>
    </source>
</reference>
<sequence length="793" mass="92032">MPPISKRAKQLKKAREIQAQKLKKVKEDNDKINEQKIEKQRNKLTATLQQLSDKEIPAANHLLTIMRYPKGVNAGNLLSPYLQTKAYNSIANSLYRHQLSNESNESLKEANNQLELENKRLHQQTKKLIERTKSLGAQVGHLRNQKSQHISEIRSLVRKSSTMSNDTFKTKINSLFMINKRKYTSNTVWLATSIAQVGEISMRSTVECIKLVYEFLIGEPPQNWMSKSTLQTWHKDVSQLYINNNISQIANAPAFGVMVDESTRGEIKNFVLCYQVWSEKEQAPIVIMTSLKDIPRCNSETVSNEVIQSIREDGLDITKCILWVTDNTAYMASNKKGAVALFNKKTGLNALRIGCGLHIMQIIFSHFEEAAFGKLSNSTGFSRKLHPYNLLYLSWNLHDGYNSSDRDKPLNLNASIIKELYDGLMGFHYNQYQLPLRSRWGYELQTAKQYLNRHEAHILFAHWFIIQLEDHKNTPKTYLNDWRLFESWLTNSILNIQIKCLVNFAEHFYEPLVQFMVGQDPNLRIIQNGQLAQLPCGRRAHEMPDKVYEWKTYLETIKNNVEMFFADELSEAVEILSNDEFEELFNNLENGINTAYEYFEKWLDAWLHLPLAICRLGGNYAHSFANSFRFIILKREWKEIPTDLELRFAKDLENDVNDGISDTFGLQEILLSDKEFDKEFEEFCNANNPSLYDFPLLYNFVKTRIYFIIIHQQQVEGLFNKLDLKTHANMSLSLKQSKLRLASSKIEKDDLAAGLEEVRAQRRKPREIPLQERQPFGEEVASNLFSYYILGNK</sequence>
<gene>
    <name evidence="2" type="ORF">CHRIB12_LOCUS2170</name>
    <name evidence="3" type="ORF">RhiirA5_377147</name>
</gene>
<proteinExistence type="predicted"/>
<evidence type="ECO:0000313" key="3">
    <source>
        <dbReference type="EMBL" id="PKC07313.1"/>
    </source>
</evidence>
<dbReference type="VEuPathDB" id="FungiDB:RhiirA1_504521"/>
<dbReference type="Proteomes" id="UP000232722">
    <property type="component" value="Unassembled WGS sequence"/>
</dbReference>
<dbReference type="VEuPathDB" id="FungiDB:RhiirFUN_026682"/>
<keyword evidence="1" id="KW-0175">Coiled coil</keyword>
<protein>
    <submittedName>
        <fullName evidence="3">Uncharacterized protein</fullName>
    </submittedName>
</protein>
<evidence type="ECO:0000313" key="2">
    <source>
        <dbReference type="EMBL" id="CAB5320598.1"/>
    </source>
</evidence>
<dbReference type="EMBL" id="LLXJ01000654">
    <property type="protein sequence ID" value="PKC07313.1"/>
    <property type="molecule type" value="Genomic_DNA"/>
</dbReference>
<dbReference type="SUPFAM" id="SSF53098">
    <property type="entry name" value="Ribonuclease H-like"/>
    <property type="match status" value="1"/>
</dbReference>
<feature type="coiled-coil region" evidence="1">
    <location>
        <begin position="97"/>
        <end position="131"/>
    </location>
</feature>
<reference evidence="2" key="3">
    <citation type="submission" date="2020-05" db="EMBL/GenBank/DDBJ databases">
        <authorList>
            <person name="Rincon C."/>
            <person name="Sanders R I."/>
            <person name="Robbins C."/>
            <person name="Chaturvedi A."/>
        </authorList>
    </citation>
    <scope>NUCLEOTIDE SEQUENCE</scope>
    <source>
        <strain evidence="2">CHB12</strain>
    </source>
</reference>
<reference evidence="3 4" key="2">
    <citation type="submission" date="2017-09" db="EMBL/GenBank/DDBJ databases">
        <title>Extensive intraspecific genome diversity in a model arbuscular mycorrhizal fungus.</title>
        <authorList>
            <person name="Chen E.C."/>
            <person name="Morin E."/>
            <person name="Beaudet D."/>
            <person name="Noel J."/>
            <person name="Ndikumana S."/>
            <person name="Charron P."/>
            <person name="St-Onge C."/>
            <person name="Giorgi J."/>
            <person name="Grigoriev I.V."/>
            <person name="Roux C."/>
            <person name="Martin F.M."/>
            <person name="Corradi N."/>
        </authorList>
    </citation>
    <scope>NUCLEOTIDE SEQUENCE [LARGE SCALE GENOMIC DNA]</scope>
    <source>
        <strain evidence="3 4">A5</strain>
    </source>
</reference>
<dbReference type="InterPro" id="IPR012337">
    <property type="entry name" value="RNaseH-like_sf"/>
</dbReference>
<name>A0A2I1F9T8_9GLOM</name>
<feature type="coiled-coil region" evidence="1">
    <location>
        <begin position="8"/>
        <end position="54"/>
    </location>
</feature>
<evidence type="ECO:0000313" key="4">
    <source>
        <dbReference type="Proteomes" id="UP000232722"/>
    </source>
</evidence>
<accession>A0A2I1F9T8</accession>
<dbReference type="OrthoDB" id="2309379at2759"/>
<comment type="caution">
    <text evidence="3">The sequence shown here is derived from an EMBL/GenBank/DDBJ whole genome shotgun (WGS) entry which is preliminary data.</text>
</comment>
<dbReference type="EMBL" id="CAGKOT010000003">
    <property type="protein sequence ID" value="CAB5320598.1"/>
    <property type="molecule type" value="Genomic_DNA"/>
</dbReference>